<protein>
    <recommendedName>
        <fullName evidence="9">rRNA methyltransferase 1, mitochondrial</fullName>
    </recommendedName>
</protein>
<feature type="region of interest" description="Disordered" evidence="10">
    <location>
        <begin position="140"/>
        <end position="362"/>
    </location>
</feature>
<evidence type="ECO:0000256" key="2">
    <source>
        <dbReference type="ARBA" id="ARBA00007228"/>
    </source>
</evidence>
<organism evidence="12 13">
    <name type="scientific">Apodospora peruviana</name>
    <dbReference type="NCBI Taxonomy" id="516989"/>
    <lineage>
        <taxon>Eukaryota</taxon>
        <taxon>Fungi</taxon>
        <taxon>Dikarya</taxon>
        <taxon>Ascomycota</taxon>
        <taxon>Pezizomycotina</taxon>
        <taxon>Sordariomycetes</taxon>
        <taxon>Sordariomycetidae</taxon>
        <taxon>Sordariales</taxon>
        <taxon>Lasiosphaeriaceae</taxon>
        <taxon>Apodospora</taxon>
    </lineage>
</organism>
<keyword evidence="6" id="KW-0949">S-adenosyl-L-methionine</keyword>
<dbReference type="Proteomes" id="UP001283341">
    <property type="component" value="Unassembled WGS sequence"/>
</dbReference>
<comment type="subcellular location">
    <subcellularLocation>
        <location evidence="1">Mitochondrion</location>
    </subcellularLocation>
</comment>
<dbReference type="InterPro" id="IPR047261">
    <property type="entry name" value="MRM1_MeTrfase_dom"/>
</dbReference>
<feature type="compositionally biased region" description="Polar residues" evidence="10">
    <location>
        <begin position="277"/>
        <end position="286"/>
    </location>
</feature>
<dbReference type="SUPFAM" id="SSF55315">
    <property type="entry name" value="L30e-like"/>
    <property type="match status" value="1"/>
</dbReference>
<evidence type="ECO:0000313" key="13">
    <source>
        <dbReference type="Proteomes" id="UP001283341"/>
    </source>
</evidence>
<comment type="caution">
    <text evidence="12">The sequence shown here is derived from an EMBL/GenBank/DDBJ whole genome shotgun (WGS) entry which is preliminary data.</text>
</comment>
<reference evidence="12" key="2">
    <citation type="submission" date="2023-06" db="EMBL/GenBank/DDBJ databases">
        <authorList>
            <consortium name="Lawrence Berkeley National Laboratory"/>
            <person name="Haridas S."/>
            <person name="Hensen N."/>
            <person name="Bonometti L."/>
            <person name="Westerberg I."/>
            <person name="Brannstrom I.O."/>
            <person name="Guillou S."/>
            <person name="Cros-Aarteil S."/>
            <person name="Calhoun S."/>
            <person name="Kuo A."/>
            <person name="Mondo S."/>
            <person name="Pangilinan J."/>
            <person name="Riley R."/>
            <person name="Labutti K."/>
            <person name="Andreopoulos B."/>
            <person name="Lipzen A."/>
            <person name="Chen C."/>
            <person name="Yanf M."/>
            <person name="Daum C."/>
            <person name="Ng V."/>
            <person name="Clum A."/>
            <person name="Steindorff A."/>
            <person name="Ohm R."/>
            <person name="Martin F."/>
            <person name="Silar P."/>
            <person name="Natvig D."/>
            <person name="Lalanne C."/>
            <person name="Gautier V."/>
            <person name="Ament-Velasquez S.L."/>
            <person name="Kruys A."/>
            <person name="Hutchinson M.I."/>
            <person name="Powell A.J."/>
            <person name="Barry K."/>
            <person name="Miller A.N."/>
            <person name="Grigoriev I.V."/>
            <person name="Debuchy R."/>
            <person name="Gladieux P."/>
            <person name="Thoren M.H."/>
            <person name="Johannesson H."/>
        </authorList>
    </citation>
    <scope>NUCLEOTIDE SEQUENCE</scope>
    <source>
        <strain evidence="12">CBS 118394</strain>
    </source>
</reference>
<dbReference type="CDD" id="cd18105">
    <property type="entry name" value="SpoU-like_MRM1"/>
    <property type="match status" value="1"/>
</dbReference>
<evidence type="ECO:0000256" key="9">
    <source>
        <dbReference type="ARBA" id="ARBA00034881"/>
    </source>
</evidence>
<dbReference type="EMBL" id="JAUEDM010000002">
    <property type="protein sequence ID" value="KAK3325647.1"/>
    <property type="molecule type" value="Genomic_DNA"/>
</dbReference>
<dbReference type="InterPro" id="IPR029026">
    <property type="entry name" value="tRNA_m1G_MTases_N"/>
</dbReference>
<gene>
    <name evidence="12" type="ORF">B0H66DRAFT_548918</name>
</gene>
<evidence type="ECO:0000256" key="6">
    <source>
        <dbReference type="ARBA" id="ARBA00022691"/>
    </source>
</evidence>
<evidence type="ECO:0000256" key="3">
    <source>
        <dbReference type="ARBA" id="ARBA00022552"/>
    </source>
</evidence>
<evidence type="ECO:0000259" key="11">
    <source>
        <dbReference type="SMART" id="SM00967"/>
    </source>
</evidence>
<reference evidence="12" key="1">
    <citation type="journal article" date="2023" name="Mol. Phylogenet. Evol.">
        <title>Genome-scale phylogeny and comparative genomics of the fungal order Sordariales.</title>
        <authorList>
            <person name="Hensen N."/>
            <person name="Bonometti L."/>
            <person name="Westerberg I."/>
            <person name="Brannstrom I.O."/>
            <person name="Guillou S."/>
            <person name="Cros-Aarteil S."/>
            <person name="Calhoun S."/>
            <person name="Haridas S."/>
            <person name="Kuo A."/>
            <person name="Mondo S."/>
            <person name="Pangilinan J."/>
            <person name="Riley R."/>
            <person name="LaButti K."/>
            <person name="Andreopoulos B."/>
            <person name="Lipzen A."/>
            <person name="Chen C."/>
            <person name="Yan M."/>
            <person name="Daum C."/>
            <person name="Ng V."/>
            <person name="Clum A."/>
            <person name="Steindorff A."/>
            <person name="Ohm R.A."/>
            <person name="Martin F."/>
            <person name="Silar P."/>
            <person name="Natvig D.O."/>
            <person name="Lalanne C."/>
            <person name="Gautier V."/>
            <person name="Ament-Velasquez S.L."/>
            <person name="Kruys A."/>
            <person name="Hutchinson M.I."/>
            <person name="Powell A.J."/>
            <person name="Barry K."/>
            <person name="Miller A.N."/>
            <person name="Grigoriev I.V."/>
            <person name="Debuchy R."/>
            <person name="Gladieux P."/>
            <person name="Hiltunen Thoren M."/>
            <person name="Johannesson H."/>
        </authorList>
    </citation>
    <scope>NUCLEOTIDE SEQUENCE</scope>
    <source>
        <strain evidence="12">CBS 118394</strain>
    </source>
</reference>
<name>A0AAE0IJ04_9PEZI</name>
<dbReference type="Gene3D" id="3.30.1330.30">
    <property type="match status" value="1"/>
</dbReference>
<keyword evidence="8" id="KW-0496">Mitochondrion</keyword>
<feature type="region of interest" description="Disordered" evidence="10">
    <location>
        <begin position="44"/>
        <end position="67"/>
    </location>
</feature>
<feature type="compositionally biased region" description="Basic and acidic residues" evidence="10">
    <location>
        <begin position="219"/>
        <end position="234"/>
    </location>
</feature>
<feature type="compositionally biased region" description="Basic and acidic residues" evidence="10">
    <location>
        <begin position="249"/>
        <end position="272"/>
    </location>
</feature>
<feature type="compositionally biased region" description="Basic and acidic residues" evidence="10">
    <location>
        <begin position="203"/>
        <end position="212"/>
    </location>
</feature>
<dbReference type="InterPro" id="IPR029028">
    <property type="entry name" value="Alpha/beta_knot_MTases"/>
</dbReference>
<dbReference type="Gene3D" id="3.40.1280.10">
    <property type="match status" value="1"/>
</dbReference>
<dbReference type="AlphaFoldDB" id="A0AAE0IJ04"/>
<dbReference type="InterPro" id="IPR001537">
    <property type="entry name" value="SpoU_MeTrfase"/>
</dbReference>
<dbReference type="PANTHER" id="PTHR46103:SF1">
    <property type="entry name" value="RRNA METHYLTRANSFERASE 1, MITOCHONDRIAL"/>
    <property type="match status" value="1"/>
</dbReference>
<keyword evidence="7" id="KW-0809">Transit peptide</keyword>
<feature type="domain" description="RNA 2-O ribose methyltransferase substrate binding" evidence="11">
    <location>
        <begin position="374"/>
        <end position="456"/>
    </location>
</feature>
<keyword evidence="5" id="KW-0808">Transferase</keyword>
<dbReference type="SUPFAM" id="SSF75217">
    <property type="entry name" value="alpha/beta knot"/>
    <property type="match status" value="1"/>
</dbReference>
<feature type="compositionally biased region" description="Basic and acidic residues" evidence="10">
    <location>
        <begin position="295"/>
        <end position="348"/>
    </location>
</feature>
<feature type="compositionally biased region" description="Basic and acidic residues" evidence="10">
    <location>
        <begin position="140"/>
        <end position="166"/>
    </location>
</feature>
<keyword evidence="4" id="KW-0489">Methyltransferase</keyword>
<keyword evidence="13" id="KW-1185">Reference proteome</keyword>
<dbReference type="FunFam" id="3.30.1330.30:FF:000035">
    <property type="entry name" value="TrmH family RNA methyltransferase"/>
    <property type="match status" value="1"/>
</dbReference>
<comment type="similarity">
    <text evidence="2">Belongs to the class IV-like SAM-binding methyltransferase superfamily. RNA methyltransferase TrmH family.</text>
</comment>
<sequence>MTLSMLCRPTGPMLAWTKPARPLAFANHSRGKSSLSAIHSALRKSQKTQSARPARPPMLNADGKPMTYNERKAAREALEKPGFKIRKGKKDITIDPTKAKPISRQKRFYDQNNSFAKKSIVHQLKTGKLQNELNALEKKSGFDRKSAGRTRDSRGGDGFSKLEEMVRGAGSDSKRAGRSRKLRGSDDSGIFARSNDSPARVARPRDDERPARDPASSDGPRRRDSNRPSSRRDSVSTFGCSMTISGQDFKSKTEDRSLRDPVRSAREPKSADPDLPSSWSKTSNFFGDSRGGSRPPRECESFRSPTRFRENGGRVGRGDRGDARRPRDSERSRASGRFFERSGVDLGRRSSPGEVDETPEGGWSIPYTTAASQFLYGKSVVEAALRSSRRKLYKFYIYSGERRQNMEKDQALETLAQSRGVTTELVRGGKLKLLDQMSGGRPHNGYILEASPLPQLPVTGLGPLAEKKSKVGFQVVLGHQSAEEAVINGTSDFIATAQYSKTHKPLVVVLDQVLDPGNLGAILRGVSFMGASAVAITKRNSASLTPVALKSSAGASESLTLFSIESLPGFLEESREKGGWEVYAAVPETSATTRKEQLNVYEVEERDPLAKKPCILVVGSEGEGLSRQVITQSDYQVSIPNMSGGTNVDSLNVSVAAGLLCSAFMKGEIKTTLKITKEDEKKVALW</sequence>
<feature type="region of interest" description="Disordered" evidence="10">
    <location>
        <begin position="88"/>
        <end position="110"/>
    </location>
</feature>
<evidence type="ECO:0000256" key="5">
    <source>
        <dbReference type="ARBA" id="ARBA00022679"/>
    </source>
</evidence>
<evidence type="ECO:0000256" key="1">
    <source>
        <dbReference type="ARBA" id="ARBA00004173"/>
    </source>
</evidence>
<evidence type="ECO:0000313" key="12">
    <source>
        <dbReference type="EMBL" id="KAK3325647.1"/>
    </source>
</evidence>
<dbReference type="InterPro" id="IPR013123">
    <property type="entry name" value="SpoU_subst-bd"/>
</dbReference>
<dbReference type="GO" id="GO:0016435">
    <property type="term" value="F:rRNA (guanine) methyltransferase activity"/>
    <property type="evidence" value="ECO:0007669"/>
    <property type="project" value="TreeGrafter"/>
</dbReference>
<dbReference type="GO" id="GO:0003723">
    <property type="term" value="F:RNA binding"/>
    <property type="evidence" value="ECO:0007669"/>
    <property type="project" value="InterPro"/>
</dbReference>
<proteinExistence type="inferred from homology"/>
<dbReference type="Pfam" id="PF08032">
    <property type="entry name" value="SpoU_sub_bind"/>
    <property type="match status" value="1"/>
</dbReference>
<evidence type="ECO:0000256" key="4">
    <source>
        <dbReference type="ARBA" id="ARBA00022603"/>
    </source>
</evidence>
<evidence type="ECO:0000256" key="10">
    <source>
        <dbReference type="SAM" id="MobiDB-lite"/>
    </source>
</evidence>
<keyword evidence="3" id="KW-0698">rRNA processing</keyword>
<dbReference type="GO" id="GO:0005739">
    <property type="term" value="C:mitochondrion"/>
    <property type="evidence" value="ECO:0007669"/>
    <property type="project" value="UniProtKB-SubCell"/>
</dbReference>
<evidence type="ECO:0000256" key="8">
    <source>
        <dbReference type="ARBA" id="ARBA00023128"/>
    </source>
</evidence>
<dbReference type="InterPro" id="IPR029064">
    <property type="entry name" value="Ribosomal_eL30-like_sf"/>
</dbReference>
<dbReference type="InterPro" id="IPR047182">
    <property type="entry name" value="MRM1"/>
</dbReference>
<evidence type="ECO:0000256" key="7">
    <source>
        <dbReference type="ARBA" id="ARBA00022946"/>
    </source>
</evidence>
<dbReference type="Pfam" id="PF00588">
    <property type="entry name" value="SpoU_methylase"/>
    <property type="match status" value="1"/>
</dbReference>
<feature type="compositionally biased region" description="Polar residues" evidence="10">
    <location>
        <begin position="235"/>
        <end position="248"/>
    </location>
</feature>
<dbReference type="SMART" id="SM00967">
    <property type="entry name" value="SpoU_sub_bind"/>
    <property type="match status" value="1"/>
</dbReference>
<accession>A0AAE0IJ04</accession>
<dbReference type="PANTHER" id="PTHR46103">
    <property type="entry name" value="RRNA METHYLTRANSFERASE 1, MITOCHONDRIAL"/>
    <property type="match status" value="1"/>
</dbReference>